<keyword evidence="1 2" id="KW-0443">Lipid metabolism</keyword>
<organism evidence="5 6">
    <name type="scientific">Sphingobium boeckii</name>
    <dbReference type="NCBI Taxonomy" id="1082345"/>
    <lineage>
        <taxon>Bacteria</taxon>
        <taxon>Pseudomonadati</taxon>
        <taxon>Pseudomonadota</taxon>
        <taxon>Alphaproteobacteria</taxon>
        <taxon>Sphingomonadales</taxon>
        <taxon>Sphingomonadaceae</taxon>
        <taxon>Sphingobium</taxon>
    </lineage>
</organism>
<keyword evidence="2" id="KW-0442">Lipid degradation</keyword>
<comment type="caution">
    <text evidence="2">Lacks conserved residue(s) required for the propagation of feature annotation.</text>
</comment>
<comment type="caution">
    <text evidence="5">The sequence shown here is derived from an EMBL/GenBank/DDBJ whole genome shotgun (WGS) entry which is preliminary data.</text>
</comment>
<dbReference type="GO" id="GO:0016787">
    <property type="term" value="F:hydrolase activity"/>
    <property type="evidence" value="ECO:0007669"/>
    <property type="project" value="UniProtKB-UniRule"/>
</dbReference>
<dbReference type="SUPFAM" id="SSF52151">
    <property type="entry name" value="FabD/lysophospholipase-like"/>
    <property type="match status" value="1"/>
</dbReference>
<protein>
    <submittedName>
        <fullName evidence="5">Patatin-related protein</fullName>
    </submittedName>
</protein>
<dbReference type="InterPro" id="IPR002641">
    <property type="entry name" value="PNPLA_dom"/>
</dbReference>
<dbReference type="EMBL" id="JACIJC010000005">
    <property type="protein sequence ID" value="MBB5686950.1"/>
    <property type="molecule type" value="Genomic_DNA"/>
</dbReference>
<dbReference type="RefSeq" id="WP_184019961.1">
    <property type="nucleotide sequence ID" value="NZ_JACIJC010000005.1"/>
</dbReference>
<evidence type="ECO:0000259" key="4">
    <source>
        <dbReference type="PROSITE" id="PS51635"/>
    </source>
</evidence>
<dbReference type="NCBIfam" id="TIGR03607">
    <property type="entry name" value="patatin-like protein"/>
    <property type="match status" value="1"/>
</dbReference>
<keyword evidence="3" id="KW-0175">Coiled coil</keyword>
<evidence type="ECO:0000256" key="2">
    <source>
        <dbReference type="PROSITE-ProRule" id="PRU01161"/>
    </source>
</evidence>
<dbReference type="InterPro" id="IPR024282">
    <property type="entry name" value="DUF3376"/>
</dbReference>
<dbReference type="Proteomes" id="UP000549617">
    <property type="component" value="Unassembled WGS sequence"/>
</dbReference>
<feature type="domain" description="PNPLA" evidence="4">
    <location>
        <begin position="10"/>
        <end position="330"/>
    </location>
</feature>
<evidence type="ECO:0000313" key="5">
    <source>
        <dbReference type="EMBL" id="MBB5686950.1"/>
    </source>
</evidence>
<feature type="active site" description="Proton acceptor" evidence="2">
    <location>
        <position position="317"/>
    </location>
</feature>
<gene>
    <name evidence="5" type="ORF">FHS49_002978</name>
</gene>
<dbReference type="AlphaFoldDB" id="A0A7W9AJR2"/>
<dbReference type="PROSITE" id="PS51635">
    <property type="entry name" value="PNPLA"/>
    <property type="match status" value="1"/>
</dbReference>
<keyword evidence="6" id="KW-1185">Reference proteome</keyword>
<keyword evidence="2" id="KW-0378">Hydrolase</keyword>
<reference evidence="5 6" key="1">
    <citation type="submission" date="2020-08" db="EMBL/GenBank/DDBJ databases">
        <title>Genomic Encyclopedia of Type Strains, Phase IV (KMG-IV): sequencing the most valuable type-strain genomes for metagenomic binning, comparative biology and taxonomic classification.</title>
        <authorList>
            <person name="Goeker M."/>
        </authorList>
    </citation>
    <scope>NUCLEOTIDE SEQUENCE [LARGE SCALE GENOMIC DNA]</scope>
    <source>
        <strain evidence="5 6">DSM 25079</strain>
    </source>
</reference>
<dbReference type="Pfam" id="PF01734">
    <property type="entry name" value="Patatin"/>
    <property type="match status" value="1"/>
</dbReference>
<dbReference type="Gene3D" id="3.40.1090.10">
    <property type="entry name" value="Cytosolic phospholipase A2 catalytic domain"/>
    <property type="match status" value="2"/>
</dbReference>
<dbReference type="InterPro" id="IPR019894">
    <property type="entry name" value="Patatin-related_protein"/>
</dbReference>
<evidence type="ECO:0000256" key="1">
    <source>
        <dbReference type="ARBA" id="ARBA00023098"/>
    </source>
</evidence>
<feature type="short sequence motif" description="GXSXG" evidence="2">
    <location>
        <begin position="77"/>
        <end position="81"/>
    </location>
</feature>
<sequence length="770" mass="84715">MREKELRLALVCYGGISLAVYMHGITKEIWRLARASRDFHDGRPADTGSQSVYRALLETIQAETGTKMRVLTDIVAGASAGGINGIFLSQAIVTGQSLEPLTDLWLECADIDRLLDPDARPLSKFSKFWATPIVWMAAGRKDGTVERTVDPDTQTEVKGKLSRFIRARWFEPPFGGAGFTTLLLNALEAMQKSEPGPPLLPPSQPLDLFVTVTDFRGHPESLRLHSPPKVIETEHRLVIGFSNRAHDARGLGDAADLAFAARATASFPGAFPPFTVAELDTVLKERGQAWPGRTAFLKRILPRHAGALLAEDTVLIDGSVLANAPFKPAIDALKNRPARREVDRRFVYIDPKPGVRSIGITRNADDDALPGFFGTIFGALSDLPRTQPIRDNLDAIDQRSTRIRRMREVVEALREEVEESIEALFGMTLFLDRPTAARLSAWREKAQDRGAKSAGHAYAAYGHLKLSAVIGEMAAMIARLGENATHPPRADAIRMMLVSALHARGLERVGGRNSGASAKAIEFFRDHDLNFRIRRLRFMARRLGEVSALAEAPLPALDALRNAIYECLALYLDLEIRDLFAAPMIEAAQKVMNDPAAALDALAAARNLNGLDAMTDERIAEALADLPKAERRTMLLTYLGFPYYDIATLPLLQGEGLDEFDPVKVDRISPDDAHAIRSGGAEATLKGVQFNSFGAFFSRAFRENDYLWGRLHGADRLIDILLSSLPAEAALPEGIAARMKRAAFIAILDEEEPRLKTVPDLFTELRAEIE</sequence>
<proteinExistence type="predicted"/>
<dbReference type="Pfam" id="PF11856">
    <property type="entry name" value="DUF3376"/>
    <property type="match status" value="1"/>
</dbReference>
<evidence type="ECO:0000256" key="3">
    <source>
        <dbReference type="SAM" id="Coils"/>
    </source>
</evidence>
<dbReference type="GO" id="GO:0016042">
    <property type="term" value="P:lipid catabolic process"/>
    <property type="evidence" value="ECO:0007669"/>
    <property type="project" value="UniProtKB-UniRule"/>
</dbReference>
<feature type="coiled-coil region" evidence="3">
    <location>
        <begin position="396"/>
        <end position="423"/>
    </location>
</feature>
<accession>A0A7W9AJR2</accession>
<feature type="active site" description="Nucleophile" evidence="2">
    <location>
        <position position="79"/>
    </location>
</feature>
<name>A0A7W9AJR2_9SPHN</name>
<dbReference type="InterPro" id="IPR016035">
    <property type="entry name" value="Acyl_Trfase/lysoPLipase"/>
</dbReference>
<evidence type="ECO:0000313" key="6">
    <source>
        <dbReference type="Proteomes" id="UP000549617"/>
    </source>
</evidence>